<evidence type="ECO:0000313" key="2">
    <source>
        <dbReference type="Proteomes" id="UP000489600"/>
    </source>
</evidence>
<comment type="caution">
    <text evidence="1">The sequence shown here is derived from an EMBL/GenBank/DDBJ whole genome shotgun (WGS) entry which is preliminary data.</text>
</comment>
<reference evidence="1" key="1">
    <citation type="submission" date="2019-07" db="EMBL/GenBank/DDBJ databases">
        <authorList>
            <person name="Dittberner H."/>
        </authorList>
    </citation>
    <scope>NUCLEOTIDE SEQUENCE [LARGE SCALE GENOMIC DNA]</scope>
</reference>
<dbReference type="Proteomes" id="UP000489600">
    <property type="component" value="Unassembled WGS sequence"/>
</dbReference>
<dbReference type="AlphaFoldDB" id="A0A565BCM7"/>
<proteinExistence type="predicted"/>
<keyword evidence="2" id="KW-1185">Reference proteome</keyword>
<name>A0A565BCM7_9BRAS</name>
<accession>A0A565BCM7</accession>
<protein>
    <submittedName>
        <fullName evidence="1">Uncharacterized protein</fullName>
    </submittedName>
</protein>
<organism evidence="1 2">
    <name type="scientific">Arabis nemorensis</name>
    <dbReference type="NCBI Taxonomy" id="586526"/>
    <lineage>
        <taxon>Eukaryota</taxon>
        <taxon>Viridiplantae</taxon>
        <taxon>Streptophyta</taxon>
        <taxon>Embryophyta</taxon>
        <taxon>Tracheophyta</taxon>
        <taxon>Spermatophyta</taxon>
        <taxon>Magnoliopsida</taxon>
        <taxon>eudicotyledons</taxon>
        <taxon>Gunneridae</taxon>
        <taxon>Pentapetalae</taxon>
        <taxon>rosids</taxon>
        <taxon>malvids</taxon>
        <taxon>Brassicales</taxon>
        <taxon>Brassicaceae</taxon>
        <taxon>Arabideae</taxon>
        <taxon>Arabis</taxon>
    </lineage>
</organism>
<dbReference type="EMBL" id="CABITT030000003">
    <property type="protein sequence ID" value="VVA99402.1"/>
    <property type="molecule type" value="Genomic_DNA"/>
</dbReference>
<sequence>MNHLLSLINAWSRNSVEYTHGLEMIMEMGVEVVGILGGNGGGGGGNLPSNGVVNGNLPSNGALNGDLPSNGVIMAILLRKFMINTSLRMMMMKIVETEFRTEYLYVNSEKKL</sequence>
<evidence type="ECO:0000313" key="1">
    <source>
        <dbReference type="EMBL" id="VVA99402.1"/>
    </source>
</evidence>
<gene>
    <name evidence="1" type="ORF">ANE_LOCUS9847</name>
</gene>